<keyword evidence="2" id="KW-0238">DNA-binding</keyword>
<keyword evidence="6" id="KW-1185">Reference proteome</keyword>
<dbReference type="Pfam" id="PF00392">
    <property type="entry name" value="GntR"/>
    <property type="match status" value="1"/>
</dbReference>
<dbReference type="InterPro" id="IPR011711">
    <property type="entry name" value="GntR_C"/>
</dbReference>
<dbReference type="GO" id="GO:0003700">
    <property type="term" value="F:DNA-binding transcription factor activity"/>
    <property type="evidence" value="ECO:0007669"/>
    <property type="project" value="InterPro"/>
</dbReference>
<organism evidence="5 6">
    <name type="scientific">Nocardioides cavernaquae</name>
    <dbReference type="NCBI Taxonomy" id="2321396"/>
    <lineage>
        <taxon>Bacteria</taxon>
        <taxon>Bacillati</taxon>
        <taxon>Actinomycetota</taxon>
        <taxon>Actinomycetes</taxon>
        <taxon>Propionibacteriales</taxon>
        <taxon>Nocardioidaceae</taxon>
        <taxon>Nocardioides</taxon>
    </lineage>
</organism>
<name>A0A3A5H775_9ACTN</name>
<evidence type="ECO:0000256" key="3">
    <source>
        <dbReference type="ARBA" id="ARBA00023163"/>
    </source>
</evidence>
<keyword evidence="3" id="KW-0804">Transcription</keyword>
<dbReference type="InterPro" id="IPR008920">
    <property type="entry name" value="TF_FadR/GntR_C"/>
</dbReference>
<feature type="domain" description="HTH gntR-type" evidence="4">
    <location>
        <begin position="26"/>
        <end position="93"/>
    </location>
</feature>
<dbReference type="InterPro" id="IPR036388">
    <property type="entry name" value="WH-like_DNA-bd_sf"/>
</dbReference>
<gene>
    <name evidence="5" type="ORF">D4739_02820</name>
</gene>
<dbReference type="SMART" id="SM00345">
    <property type="entry name" value="HTH_GNTR"/>
    <property type="match status" value="1"/>
</dbReference>
<comment type="caution">
    <text evidence="5">The sequence shown here is derived from an EMBL/GenBank/DDBJ whole genome shotgun (WGS) entry which is preliminary data.</text>
</comment>
<accession>A0A3A5H775</accession>
<evidence type="ECO:0000256" key="2">
    <source>
        <dbReference type="ARBA" id="ARBA00023125"/>
    </source>
</evidence>
<dbReference type="SUPFAM" id="SSF48008">
    <property type="entry name" value="GntR ligand-binding domain-like"/>
    <property type="match status" value="1"/>
</dbReference>
<dbReference type="Gene3D" id="1.20.120.530">
    <property type="entry name" value="GntR ligand-binding domain-like"/>
    <property type="match status" value="1"/>
</dbReference>
<evidence type="ECO:0000313" key="5">
    <source>
        <dbReference type="EMBL" id="RJS45255.1"/>
    </source>
</evidence>
<dbReference type="Proteomes" id="UP000276542">
    <property type="component" value="Unassembled WGS sequence"/>
</dbReference>
<dbReference type="GO" id="GO:0003677">
    <property type="term" value="F:DNA binding"/>
    <property type="evidence" value="ECO:0007669"/>
    <property type="project" value="UniProtKB-KW"/>
</dbReference>
<dbReference type="EMBL" id="QYRP01000002">
    <property type="protein sequence ID" value="RJS45255.1"/>
    <property type="molecule type" value="Genomic_DNA"/>
</dbReference>
<reference evidence="6" key="1">
    <citation type="submission" date="2018-09" db="EMBL/GenBank/DDBJ databases">
        <authorList>
            <person name="Zhu H."/>
        </authorList>
    </citation>
    <scope>NUCLEOTIDE SEQUENCE [LARGE SCALE GENOMIC DNA]</scope>
    <source>
        <strain evidence="6">K1W22B-1</strain>
    </source>
</reference>
<proteinExistence type="predicted"/>
<evidence type="ECO:0000313" key="6">
    <source>
        <dbReference type="Proteomes" id="UP000276542"/>
    </source>
</evidence>
<dbReference type="OrthoDB" id="3267569at2"/>
<dbReference type="PANTHER" id="PTHR43537:SF45">
    <property type="entry name" value="GNTR FAMILY REGULATORY PROTEIN"/>
    <property type="match status" value="1"/>
</dbReference>
<sequence length="239" mass="26278">MHSHAQGVIAVKPDETLPIAHLGRHPNLRESVTESLTAAIISGALKEGTLYSAPMLGAAFGVSATPVREAMMDLARQGLVETVKNKGFRITQITDQELDEITEIRLLIEPPIVGRVAGKIPAEGYPRLRLMADDIVSAAKEGDLTEFLAVDRQFHAAILEYFGNARLVELATSLRARTRLYGIQSLSESHKLDESAREHHLIVDLLEAGDAKAAEQMMYRHISHARGLWATGQETTRRD</sequence>
<dbReference type="SMART" id="SM00895">
    <property type="entry name" value="FCD"/>
    <property type="match status" value="1"/>
</dbReference>
<keyword evidence="1" id="KW-0805">Transcription regulation</keyword>
<evidence type="ECO:0000256" key="1">
    <source>
        <dbReference type="ARBA" id="ARBA00023015"/>
    </source>
</evidence>
<dbReference type="PANTHER" id="PTHR43537">
    <property type="entry name" value="TRANSCRIPTIONAL REGULATOR, GNTR FAMILY"/>
    <property type="match status" value="1"/>
</dbReference>
<dbReference type="InterPro" id="IPR036390">
    <property type="entry name" value="WH_DNA-bd_sf"/>
</dbReference>
<dbReference type="SUPFAM" id="SSF46785">
    <property type="entry name" value="Winged helix' DNA-binding domain"/>
    <property type="match status" value="1"/>
</dbReference>
<protein>
    <submittedName>
        <fullName evidence="5">GntR family transcriptional regulator</fullName>
    </submittedName>
</protein>
<dbReference type="InterPro" id="IPR000524">
    <property type="entry name" value="Tscrpt_reg_HTH_GntR"/>
</dbReference>
<evidence type="ECO:0000259" key="4">
    <source>
        <dbReference type="PROSITE" id="PS50949"/>
    </source>
</evidence>
<dbReference type="Gene3D" id="1.10.10.10">
    <property type="entry name" value="Winged helix-like DNA-binding domain superfamily/Winged helix DNA-binding domain"/>
    <property type="match status" value="1"/>
</dbReference>
<dbReference type="PROSITE" id="PS50949">
    <property type="entry name" value="HTH_GNTR"/>
    <property type="match status" value="1"/>
</dbReference>
<dbReference type="Pfam" id="PF07729">
    <property type="entry name" value="FCD"/>
    <property type="match status" value="1"/>
</dbReference>
<dbReference type="AlphaFoldDB" id="A0A3A5H775"/>